<accession>A0ABY6YWY9</accession>
<protein>
    <submittedName>
        <fullName evidence="2">Uncharacterized protein</fullName>
    </submittedName>
</protein>
<dbReference type="RefSeq" id="WP_268041937.1">
    <property type="nucleotide sequence ID" value="NZ_CP104064.1"/>
</dbReference>
<name>A0ABY6YWY9_9BACL</name>
<evidence type="ECO:0000256" key="1">
    <source>
        <dbReference type="SAM" id="MobiDB-lite"/>
    </source>
</evidence>
<proteinExistence type="predicted"/>
<sequence length="70" mass="8122">MLEKQFADFLTTQMHAKVELLSREVDHPAVIELQAYIDQLDTMFKAILSTEETAPRTRTKRRTTEQNSPT</sequence>
<dbReference type="EMBL" id="CP104064">
    <property type="protein sequence ID" value="WAH35078.1"/>
    <property type="molecule type" value="Genomic_DNA"/>
</dbReference>
<reference evidence="2" key="1">
    <citation type="submission" date="2022-08" db="EMBL/GenBank/DDBJ databases">
        <title>Alicyclobacillus dauci DSM2870, complete genome.</title>
        <authorList>
            <person name="Wang Q."/>
            <person name="Cai R."/>
            <person name="Wang Z."/>
        </authorList>
    </citation>
    <scope>NUCLEOTIDE SEQUENCE</scope>
    <source>
        <strain evidence="2">DSM 28700</strain>
    </source>
</reference>
<gene>
    <name evidence="2" type="ORF">NZD86_12140</name>
</gene>
<dbReference type="Proteomes" id="UP001164803">
    <property type="component" value="Chromosome"/>
</dbReference>
<evidence type="ECO:0000313" key="2">
    <source>
        <dbReference type="EMBL" id="WAH35078.1"/>
    </source>
</evidence>
<organism evidence="2 3">
    <name type="scientific">Alicyclobacillus dauci</name>
    <dbReference type="NCBI Taxonomy" id="1475485"/>
    <lineage>
        <taxon>Bacteria</taxon>
        <taxon>Bacillati</taxon>
        <taxon>Bacillota</taxon>
        <taxon>Bacilli</taxon>
        <taxon>Bacillales</taxon>
        <taxon>Alicyclobacillaceae</taxon>
        <taxon>Alicyclobacillus</taxon>
    </lineage>
</organism>
<feature type="region of interest" description="Disordered" evidence="1">
    <location>
        <begin position="51"/>
        <end position="70"/>
    </location>
</feature>
<evidence type="ECO:0000313" key="3">
    <source>
        <dbReference type="Proteomes" id="UP001164803"/>
    </source>
</evidence>
<keyword evidence="3" id="KW-1185">Reference proteome</keyword>